<keyword evidence="1" id="KW-0812">Transmembrane</keyword>
<organism evidence="2 3">
    <name type="scientific">Natronomonas moolapensis (strain DSM 18674 / CECT 7526 / JCM 14361 / 8.8.11)</name>
    <dbReference type="NCBI Taxonomy" id="268739"/>
    <lineage>
        <taxon>Archaea</taxon>
        <taxon>Methanobacteriati</taxon>
        <taxon>Methanobacteriota</taxon>
        <taxon>Stenosarchaea group</taxon>
        <taxon>Halobacteria</taxon>
        <taxon>Halobacteriales</taxon>
        <taxon>Natronomonadaceae</taxon>
        <taxon>Natronomonas</taxon>
    </lineage>
</organism>
<dbReference type="KEGG" id="nmo:Nmlp_3044"/>
<dbReference type="EMBL" id="HF582854">
    <property type="protein sequence ID" value="CCQ37187.1"/>
    <property type="molecule type" value="Genomic_DNA"/>
</dbReference>
<feature type="transmembrane region" description="Helical" evidence="1">
    <location>
        <begin position="53"/>
        <end position="71"/>
    </location>
</feature>
<dbReference type="STRING" id="268739.Nmlp_3044"/>
<dbReference type="HOGENOM" id="CLU_081182_0_0_2"/>
<reference evidence="2 3" key="1">
    <citation type="journal article" date="2013" name="Genome Announc.">
        <title>Genome of the haloarchaeon Natronomonas moolapensis, a neutrophilic member of a previously haloalkaliphilic genus.</title>
        <authorList>
            <person name="Dyall-Smith M.L."/>
            <person name="Pfeiffer F."/>
            <person name="Oberwinkler T."/>
            <person name="Klee K."/>
            <person name="Rampp M."/>
            <person name="Palm P."/>
            <person name="Gross K."/>
            <person name="Schuster S.C."/>
            <person name="Oesterhelt D."/>
        </authorList>
    </citation>
    <scope>NUCLEOTIDE SEQUENCE [LARGE SCALE GENOMIC DNA]</scope>
    <source>
        <strain evidence="3">DSM 18674 / JCM 14361 / 8.8.11</strain>
    </source>
</reference>
<sequence length="213" mass="22304">MPPTLVAAAVGVLLAVALLGPAFDRRSVAVVVAVAAVPDLDLVFVLVGPGGPNATFHTVFLPLLAAAALYCDTRIRGASRLADRYGPYGVRVAWVAVAALAVAGIGVDAFSSEGVALLYPLSDRYYAIVGGFLLSTQDGVVQTYVTVADGWVEVSSPGTLDTHTIPSPLAPGDDRRLRIVETGEQAVLVATALVSLPAKWLVERRDRSRRARS</sequence>
<dbReference type="AlphaFoldDB" id="M1XSA4"/>
<proteinExistence type="predicted"/>
<evidence type="ECO:0000256" key="1">
    <source>
        <dbReference type="SAM" id="Phobius"/>
    </source>
</evidence>
<keyword evidence="1" id="KW-1133">Transmembrane helix</keyword>
<dbReference type="Pfam" id="PF04307">
    <property type="entry name" value="YdjM"/>
    <property type="match status" value="1"/>
</dbReference>
<gene>
    <name evidence="2" type="ordered locus">Nmlp_3044</name>
</gene>
<keyword evidence="1" id="KW-0472">Membrane</keyword>
<dbReference type="eggNOG" id="arCOG04605">
    <property type="taxonomic scope" value="Archaea"/>
</dbReference>
<evidence type="ECO:0000313" key="2">
    <source>
        <dbReference type="EMBL" id="CCQ37187.1"/>
    </source>
</evidence>
<accession>M1XSA4</accession>
<evidence type="ECO:0000313" key="3">
    <source>
        <dbReference type="Proteomes" id="UP000011867"/>
    </source>
</evidence>
<name>M1XSA4_NATM8</name>
<protein>
    <submittedName>
        <fullName evidence="2">YdjM family protein</fullName>
    </submittedName>
</protein>
<dbReference type="InterPro" id="IPR007404">
    <property type="entry name" value="YdjM-like"/>
</dbReference>
<keyword evidence="3" id="KW-1185">Reference proteome</keyword>
<dbReference type="Proteomes" id="UP000011867">
    <property type="component" value="Chromosome"/>
</dbReference>
<dbReference type="OrthoDB" id="252570at2157"/>
<feature type="transmembrane region" description="Helical" evidence="1">
    <location>
        <begin position="92"/>
        <end position="111"/>
    </location>
</feature>